<dbReference type="InterPro" id="IPR001248">
    <property type="entry name" value="Pur-cyt_permease"/>
</dbReference>
<comment type="caution">
    <text evidence="10">The sequence shown here is derived from an EMBL/GenBank/DDBJ whole genome shotgun (WGS) entry which is preliminary data.</text>
</comment>
<evidence type="ECO:0000256" key="2">
    <source>
        <dbReference type="ARBA" id="ARBA00008974"/>
    </source>
</evidence>
<dbReference type="PANTHER" id="PTHR31806:SF1">
    <property type="entry name" value="PURINE-CYTOSINE PERMEASE FCY2-RELATED"/>
    <property type="match status" value="1"/>
</dbReference>
<dbReference type="AlphaFoldDB" id="A0A652YTR6"/>
<keyword evidence="6 7" id="KW-0472">Membrane</keyword>
<evidence type="ECO:0000256" key="6">
    <source>
        <dbReference type="ARBA" id="ARBA00023136"/>
    </source>
</evidence>
<dbReference type="GO" id="GO:0022857">
    <property type="term" value="F:transmembrane transporter activity"/>
    <property type="evidence" value="ECO:0007669"/>
    <property type="project" value="InterPro"/>
</dbReference>
<dbReference type="PIRSF" id="PIRSF002744">
    <property type="entry name" value="Pur-cyt_permease"/>
    <property type="match status" value="1"/>
</dbReference>
<comment type="similarity">
    <text evidence="2 7">Belongs to the purine-cytosine permease (2.A.39) family.</text>
</comment>
<keyword evidence="3 7" id="KW-0813">Transport</keyword>
<evidence type="ECO:0000256" key="9">
    <source>
        <dbReference type="SAM" id="Phobius"/>
    </source>
</evidence>
<dbReference type="PANTHER" id="PTHR31806">
    <property type="entry name" value="PURINE-CYTOSINE PERMEASE FCY2-RELATED"/>
    <property type="match status" value="1"/>
</dbReference>
<feature type="transmembrane region" description="Helical" evidence="9">
    <location>
        <begin position="46"/>
        <end position="66"/>
    </location>
</feature>
<feature type="transmembrane region" description="Helical" evidence="9">
    <location>
        <begin position="72"/>
        <end position="94"/>
    </location>
</feature>
<proteinExistence type="inferred from homology"/>
<dbReference type="GO" id="GO:0005886">
    <property type="term" value="C:plasma membrane"/>
    <property type="evidence" value="ECO:0007669"/>
    <property type="project" value="TreeGrafter"/>
</dbReference>
<evidence type="ECO:0000256" key="4">
    <source>
        <dbReference type="ARBA" id="ARBA00022692"/>
    </source>
</evidence>
<reference evidence="10" key="1">
    <citation type="submission" date="2019-07" db="EMBL/GenBank/DDBJ databases">
        <title>Genomic Encyclopedia of Type Strains, Phase IV (KMG-IV): sequencing the most valuable type-strain genomes for metagenomic binning, comparative biology and taxonomic classification.</title>
        <authorList>
            <person name="Goeker M."/>
        </authorList>
    </citation>
    <scope>NUCLEOTIDE SEQUENCE</scope>
    <source>
        <strain evidence="10">DSM 44596</strain>
    </source>
</reference>
<keyword evidence="4 9" id="KW-0812">Transmembrane</keyword>
<keyword evidence="5 9" id="KW-1133">Transmembrane helix</keyword>
<dbReference type="EMBL" id="VNIQ01000002">
    <property type="protein sequence ID" value="TYQ06495.1"/>
    <property type="molecule type" value="Genomic_DNA"/>
</dbReference>
<feature type="transmembrane region" description="Helical" evidence="9">
    <location>
        <begin position="215"/>
        <end position="235"/>
    </location>
</feature>
<accession>A0A652YTR6</accession>
<feature type="transmembrane region" description="Helical" evidence="9">
    <location>
        <begin position="298"/>
        <end position="317"/>
    </location>
</feature>
<organism evidence="10">
    <name type="scientific">Nocardia globerula</name>
    <dbReference type="NCBI Taxonomy" id="1818"/>
    <lineage>
        <taxon>Bacteria</taxon>
        <taxon>Bacillati</taxon>
        <taxon>Actinomycetota</taxon>
        <taxon>Actinomycetes</taxon>
        <taxon>Mycobacteriales</taxon>
        <taxon>Nocardiaceae</taxon>
        <taxon>Nocardia</taxon>
    </lineage>
</organism>
<evidence type="ECO:0000256" key="5">
    <source>
        <dbReference type="ARBA" id="ARBA00022989"/>
    </source>
</evidence>
<evidence type="ECO:0000256" key="8">
    <source>
        <dbReference type="SAM" id="MobiDB-lite"/>
    </source>
</evidence>
<feature type="transmembrane region" description="Helical" evidence="9">
    <location>
        <begin position="186"/>
        <end position="203"/>
    </location>
</feature>
<evidence type="ECO:0000256" key="3">
    <source>
        <dbReference type="ARBA" id="ARBA00022448"/>
    </source>
</evidence>
<feature type="transmembrane region" description="Helical" evidence="9">
    <location>
        <begin position="338"/>
        <end position="356"/>
    </location>
</feature>
<evidence type="ECO:0000313" key="10">
    <source>
        <dbReference type="EMBL" id="TYQ06495.1"/>
    </source>
</evidence>
<dbReference type="Pfam" id="PF02133">
    <property type="entry name" value="Transp_cyt_pur"/>
    <property type="match status" value="1"/>
</dbReference>
<sequence length="480" mass="50274">MSVHSTDQPVSSESPSEAGSSRFTIEQRGIDHVPASERHGSVRSVALMWSGAMMNVTGIVFGALLVLLGLNLWQAVAAILIGNATWIITGLCSLPGPAAGTTTFAASRAPFGRNGNRPIAFCNWIMQIGYESLDLVLMFLATSVLLGQAGIDLGTPLEVVVILGLAVTQSILPIFGLSVIMKAIRILLIPFTVLFAVLVVLVFDSVDVQTGTASGGTALFFAGVAVAASGSGLGWTPNAADYARYLPESTSRVRLVVGTAIGGALPQTLLMLLGAAVATAVPDAVDPISGLPSALPSWFLTPYLLVVLLQLTALNAINLYSSGMTLQAMGIRISRWQAVVVDAVVCAIVAIVVTFSGDFNTLLGNFLLFMIVWFAPWAAIMVVDYFLRSGRYDIASLSDDGGRYRRVLGFNPAGVTAQVAGMIAALLCINTTVFTGPISKAFDGADLSVPAGLVVGALTYWALARTSTRNESTVTERLSA</sequence>
<feature type="transmembrane region" description="Helical" evidence="9">
    <location>
        <begin position="408"/>
        <end position="427"/>
    </location>
</feature>
<evidence type="ECO:0000256" key="7">
    <source>
        <dbReference type="PIRNR" id="PIRNR002744"/>
    </source>
</evidence>
<comment type="subcellular location">
    <subcellularLocation>
        <location evidence="1">Membrane</location>
        <topology evidence="1">Multi-pass membrane protein</topology>
    </subcellularLocation>
</comment>
<feature type="transmembrane region" description="Helical" evidence="9">
    <location>
        <begin position="362"/>
        <end position="387"/>
    </location>
</feature>
<feature type="transmembrane region" description="Helical" evidence="9">
    <location>
        <begin position="157"/>
        <end position="179"/>
    </location>
</feature>
<feature type="compositionally biased region" description="Polar residues" evidence="8">
    <location>
        <begin position="1"/>
        <end position="10"/>
    </location>
</feature>
<feature type="transmembrane region" description="Helical" evidence="9">
    <location>
        <begin position="447"/>
        <end position="463"/>
    </location>
</feature>
<dbReference type="Gene3D" id="1.10.4160.10">
    <property type="entry name" value="Hydantoin permease"/>
    <property type="match status" value="1"/>
</dbReference>
<dbReference type="InterPro" id="IPR026030">
    <property type="entry name" value="Pur-cyt_permease_Fcy2/21/22"/>
</dbReference>
<evidence type="ECO:0000256" key="1">
    <source>
        <dbReference type="ARBA" id="ARBA00004141"/>
    </source>
</evidence>
<name>A0A652YTR6_NOCGL</name>
<feature type="transmembrane region" description="Helical" evidence="9">
    <location>
        <begin position="255"/>
        <end position="278"/>
    </location>
</feature>
<feature type="region of interest" description="Disordered" evidence="8">
    <location>
        <begin position="1"/>
        <end position="23"/>
    </location>
</feature>
<feature type="compositionally biased region" description="Low complexity" evidence="8">
    <location>
        <begin position="11"/>
        <end position="21"/>
    </location>
</feature>
<protein>
    <submittedName>
        <fullName evidence="10">NCS1 nucleoside transporter family</fullName>
    </submittedName>
</protein>
<gene>
    <name evidence="10" type="ORF">FNL38_102631</name>
</gene>